<proteinExistence type="predicted"/>
<organism evidence="9 10">
    <name type="scientific">Neonectria ditissima</name>
    <dbReference type="NCBI Taxonomy" id="78410"/>
    <lineage>
        <taxon>Eukaryota</taxon>
        <taxon>Fungi</taxon>
        <taxon>Dikarya</taxon>
        <taxon>Ascomycota</taxon>
        <taxon>Pezizomycotina</taxon>
        <taxon>Sordariomycetes</taxon>
        <taxon>Hypocreomycetidae</taxon>
        <taxon>Hypocreales</taxon>
        <taxon>Nectriaceae</taxon>
        <taxon>Neonectria</taxon>
    </lineage>
</organism>
<accession>A0A0P7B533</accession>
<evidence type="ECO:0000313" key="10">
    <source>
        <dbReference type="Proteomes" id="UP000050424"/>
    </source>
</evidence>
<dbReference type="GO" id="GO:0045944">
    <property type="term" value="P:positive regulation of transcription by RNA polymerase II"/>
    <property type="evidence" value="ECO:0007669"/>
    <property type="project" value="TreeGrafter"/>
</dbReference>
<keyword evidence="10" id="KW-1185">Reference proteome</keyword>
<keyword evidence="3" id="KW-0238">DNA-binding</keyword>
<evidence type="ECO:0000256" key="6">
    <source>
        <dbReference type="SAM" id="MobiDB-lite"/>
    </source>
</evidence>
<dbReference type="OrthoDB" id="6486656at2759"/>
<dbReference type="CDD" id="cd12148">
    <property type="entry name" value="fungal_TF_MHR"/>
    <property type="match status" value="1"/>
</dbReference>
<feature type="compositionally biased region" description="Low complexity" evidence="6">
    <location>
        <begin position="32"/>
        <end position="43"/>
    </location>
</feature>
<dbReference type="GO" id="GO:0008270">
    <property type="term" value="F:zinc ion binding"/>
    <property type="evidence" value="ECO:0007669"/>
    <property type="project" value="InterPro"/>
</dbReference>
<dbReference type="PANTHER" id="PTHR47540:SF4">
    <property type="entry name" value="TRANSCRIPTION FACTOR RGLT"/>
    <property type="match status" value="1"/>
</dbReference>
<keyword evidence="7" id="KW-0812">Transmembrane</keyword>
<evidence type="ECO:0000256" key="4">
    <source>
        <dbReference type="ARBA" id="ARBA00023163"/>
    </source>
</evidence>
<evidence type="ECO:0000256" key="5">
    <source>
        <dbReference type="ARBA" id="ARBA00023242"/>
    </source>
</evidence>
<name>A0A0P7B533_9HYPO</name>
<dbReference type="InterPro" id="IPR007219">
    <property type="entry name" value="XnlR_reg_dom"/>
</dbReference>
<comment type="caution">
    <text evidence="9">The sequence shown here is derived from an EMBL/GenBank/DDBJ whole genome shotgun (WGS) entry which is preliminary data.</text>
</comment>
<keyword evidence="4" id="KW-0804">Transcription</keyword>
<reference evidence="9 10" key="1">
    <citation type="submission" date="2015-09" db="EMBL/GenBank/DDBJ databases">
        <title>Draft genome of a European isolate of the apple canker pathogen Neonectria ditissima.</title>
        <authorList>
            <person name="Gomez-Cortecero A."/>
            <person name="Harrison R.J."/>
            <person name="Armitage A.D."/>
        </authorList>
    </citation>
    <scope>NUCLEOTIDE SEQUENCE [LARGE SCALE GENOMIC DNA]</scope>
    <source>
        <strain evidence="9 10">R09/05</strain>
    </source>
</reference>
<keyword evidence="7" id="KW-0472">Membrane</keyword>
<keyword evidence="5" id="KW-0539">Nucleus</keyword>
<feature type="region of interest" description="Disordered" evidence="6">
    <location>
        <begin position="1"/>
        <end position="62"/>
    </location>
</feature>
<dbReference type="GO" id="GO:0006351">
    <property type="term" value="P:DNA-templated transcription"/>
    <property type="evidence" value="ECO:0007669"/>
    <property type="project" value="InterPro"/>
</dbReference>
<evidence type="ECO:0000256" key="7">
    <source>
        <dbReference type="SAM" id="Phobius"/>
    </source>
</evidence>
<sequence>METATTGPADGRPGRTPTSLPTAAASVESTGLQSSQLDISLSDPQPQGHSTEEVRSEVTSTETLQEDQYGYVHGGASEFAYLQYAKQKLASLPSVSIHFYDSPLERCNDFASILPPKPVSDELMRSFFDFGLTTSRFVHEPSLRKAYESLYENGNANDELGWDTLALIYMVLALGSHYSKLTNMFCGYTASVRFYDMALKQPQQETGRITLASLQTRLLTIHYLIHHSRLHEAWSSFGILVRQAQALGLHRKSLGPSTNFITYEYRKRLFWTIYTNDRVLSSVFGRPCAIHDDDIGQDECALANDEDICISACLVTKSGGFCSGAALVHYARLAQILGRILRELYSPATRLRSITRLHESAMGFEKDLTSWQDNLPPYLNYVILPQSASSVVTQRQMCTLKLMFAHTSLLLYRPFILYSIERGPGQQTSLEQWVKRCHDKAIEVAIMVVSECRYLLQQGLFSRVFWMVNYVQFAFIGTLFMYSHIWPEAAHVRDVAQGALDEFSIGVEGDSLGQRYVEVLTELRDITGAARTSNSITPARPWQDGEASASEVSWADMSGPWSNLFFDTTILSNYMDGEGSYEMNM</sequence>
<dbReference type="InterPro" id="IPR051711">
    <property type="entry name" value="Stress_Response_Reg"/>
</dbReference>
<dbReference type="AlphaFoldDB" id="A0A0P7B533"/>
<comment type="subcellular location">
    <subcellularLocation>
        <location evidence="1">Nucleus</location>
    </subcellularLocation>
</comment>
<evidence type="ECO:0000313" key="9">
    <source>
        <dbReference type="EMBL" id="KPM36781.1"/>
    </source>
</evidence>
<feature type="transmembrane region" description="Helical" evidence="7">
    <location>
        <begin position="464"/>
        <end position="483"/>
    </location>
</feature>
<evidence type="ECO:0000259" key="8">
    <source>
        <dbReference type="SMART" id="SM00906"/>
    </source>
</evidence>
<dbReference type="Pfam" id="PF04082">
    <property type="entry name" value="Fungal_trans"/>
    <property type="match status" value="1"/>
</dbReference>
<evidence type="ECO:0000256" key="1">
    <source>
        <dbReference type="ARBA" id="ARBA00004123"/>
    </source>
</evidence>
<dbReference type="EMBL" id="LKCW01000190">
    <property type="protein sequence ID" value="KPM36781.1"/>
    <property type="molecule type" value="Genomic_DNA"/>
</dbReference>
<keyword evidence="7" id="KW-1133">Transmembrane helix</keyword>
<dbReference type="GO" id="GO:0005634">
    <property type="term" value="C:nucleus"/>
    <property type="evidence" value="ECO:0007669"/>
    <property type="project" value="UniProtKB-SubCell"/>
</dbReference>
<gene>
    <name evidence="9" type="ORF">AK830_g9787</name>
</gene>
<dbReference type="STRING" id="78410.A0A0P7B533"/>
<evidence type="ECO:0000256" key="3">
    <source>
        <dbReference type="ARBA" id="ARBA00023125"/>
    </source>
</evidence>
<keyword evidence="2" id="KW-0805">Transcription regulation</keyword>
<dbReference type="GO" id="GO:0043565">
    <property type="term" value="F:sequence-specific DNA binding"/>
    <property type="evidence" value="ECO:0007669"/>
    <property type="project" value="TreeGrafter"/>
</dbReference>
<dbReference type="Proteomes" id="UP000050424">
    <property type="component" value="Unassembled WGS sequence"/>
</dbReference>
<dbReference type="PANTHER" id="PTHR47540">
    <property type="entry name" value="THIAMINE REPRESSIBLE GENES REGULATORY PROTEIN THI5"/>
    <property type="match status" value="1"/>
</dbReference>
<dbReference type="SMART" id="SM00906">
    <property type="entry name" value="Fungal_trans"/>
    <property type="match status" value="1"/>
</dbReference>
<protein>
    <recommendedName>
        <fullName evidence="8">Xylanolytic transcriptional activator regulatory domain-containing protein</fullName>
    </recommendedName>
</protein>
<feature type="domain" description="Xylanolytic transcriptional activator regulatory" evidence="8">
    <location>
        <begin position="233"/>
        <end position="306"/>
    </location>
</feature>
<evidence type="ECO:0000256" key="2">
    <source>
        <dbReference type="ARBA" id="ARBA00023015"/>
    </source>
</evidence>
<feature type="compositionally biased region" description="Polar residues" evidence="6">
    <location>
        <begin position="16"/>
        <end position="31"/>
    </location>
</feature>